<evidence type="ECO:0000313" key="3">
    <source>
        <dbReference type="Proteomes" id="UP000198510"/>
    </source>
</evidence>
<dbReference type="RefSeq" id="WP_089684210.1">
    <property type="nucleotide sequence ID" value="NZ_FNFO01000007.1"/>
</dbReference>
<reference evidence="2 3" key="1">
    <citation type="submission" date="2016-10" db="EMBL/GenBank/DDBJ databases">
        <authorList>
            <person name="de Groot N.N."/>
        </authorList>
    </citation>
    <scope>NUCLEOTIDE SEQUENCE [LARGE SCALE GENOMIC DNA]</scope>
    <source>
        <strain evidence="2 3">DSM 25186</strain>
    </source>
</reference>
<proteinExistence type="predicted"/>
<organism evidence="2 3">
    <name type="scientific">Catalinimonas alkaloidigena</name>
    <dbReference type="NCBI Taxonomy" id="1075417"/>
    <lineage>
        <taxon>Bacteria</taxon>
        <taxon>Pseudomonadati</taxon>
        <taxon>Bacteroidota</taxon>
        <taxon>Cytophagia</taxon>
        <taxon>Cytophagales</taxon>
        <taxon>Catalimonadaceae</taxon>
        <taxon>Catalinimonas</taxon>
    </lineage>
</organism>
<dbReference type="InterPro" id="IPR029044">
    <property type="entry name" value="Nucleotide-diphossugar_trans"/>
</dbReference>
<dbReference type="Proteomes" id="UP000198510">
    <property type="component" value="Unassembled WGS sequence"/>
</dbReference>
<feature type="domain" description="Glycosyltransferase 2-like" evidence="1">
    <location>
        <begin position="5"/>
        <end position="131"/>
    </location>
</feature>
<dbReference type="STRING" id="1075417.SAMN05421823_10711"/>
<sequence length="305" mass="35444">MIDVSIIIVNYNTAAFTRTCIQSVFEKTKQVSFEVILVDNASTECDPDTFEAEFPAIKLIKSERNVGFAKGNNLGLQQAKGKYILLLNSDTALINDAVSLAVHKMEQDRTIGALSAQLLHADGRIQPVSGRFFSISMEVRELLRLNKRLTPPERADQFLGPEFDHRTEKEVDWIWGAFFMIPREVVEQFPERKLHDDFFMYIEDVQWCYAIQKLGYKVMYFPEAKAYHYISASSPSLRNEKEKYYQKTLPNAFKLMQLVKGKHYPYIYYAIKAVHLLTLRRASDRHDAWRHVQFLTRQLLTSTTR</sequence>
<dbReference type="Gene3D" id="3.90.550.10">
    <property type="entry name" value="Spore Coat Polysaccharide Biosynthesis Protein SpsA, Chain A"/>
    <property type="match status" value="1"/>
</dbReference>
<keyword evidence="3" id="KW-1185">Reference proteome</keyword>
<dbReference type="EMBL" id="FNFO01000007">
    <property type="protein sequence ID" value="SDL59849.1"/>
    <property type="molecule type" value="Genomic_DNA"/>
</dbReference>
<protein>
    <recommendedName>
        <fullName evidence="1">Glycosyltransferase 2-like domain-containing protein</fullName>
    </recommendedName>
</protein>
<gene>
    <name evidence="2" type="ORF">SAMN05421823_10711</name>
</gene>
<dbReference type="CDD" id="cd04186">
    <property type="entry name" value="GT_2_like_c"/>
    <property type="match status" value="1"/>
</dbReference>
<dbReference type="OrthoDB" id="9771846at2"/>
<dbReference type="InterPro" id="IPR001173">
    <property type="entry name" value="Glyco_trans_2-like"/>
</dbReference>
<dbReference type="PANTHER" id="PTHR43179:SF7">
    <property type="entry name" value="RHAMNOSYLTRANSFERASE WBBL"/>
    <property type="match status" value="1"/>
</dbReference>
<name>A0A1G9LCX2_9BACT</name>
<dbReference type="PANTHER" id="PTHR43179">
    <property type="entry name" value="RHAMNOSYLTRANSFERASE WBBL"/>
    <property type="match status" value="1"/>
</dbReference>
<dbReference type="Pfam" id="PF00535">
    <property type="entry name" value="Glycos_transf_2"/>
    <property type="match status" value="1"/>
</dbReference>
<accession>A0A1G9LCX2</accession>
<dbReference type="AlphaFoldDB" id="A0A1G9LCX2"/>
<evidence type="ECO:0000259" key="1">
    <source>
        <dbReference type="Pfam" id="PF00535"/>
    </source>
</evidence>
<evidence type="ECO:0000313" key="2">
    <source>
        <dbReference type="EMBL" id="SDL59849.1"/>
    </source>
</evidence>
<dbReference type="SUPFAM" id="SSF53448">
    <property type="entry name" value="Nucleotide-diphospho-sugar transferases"/>
    <property type="match status" value="1"/>
</dbReference>